<comment type="caution">
    <text evidence="10">The sequence shown here is derived from an EMBL/GenBank/DDBJ whole genome shotgun (WGS) entry which is preliminary data.</text>
</comment>
<feature type="transmembrane region" description="Helical" evidence="7">
    <location>
        <begin position="91"/>
        <end position="108"/>
    </location>
</feature>
<evidence type="ECO:0000259" key="8">
    <source>
        <dbReference type="PROSITE" id="PS50109"/>
    </source>
</evidence>
<dbReference type="Gene3D" id="3.30.565.10">
    <property type="entry name" value="Histidine kinase-like ATPase, C-terminal domain"/>
    <property type="match status" value="1"/>
</dbReference>
<keyword evidence="7" id="KW-0812">Transmembrane</keyword>
<dbReference type="PANTHER" id="PTHR43047:SF72">
    <property type="entry name" value="OSMOSENSING HISTIDINE PROTEIN KINASE SLN1"/>
    <property type="match status" value="1"/>
</dbReference>
<dbReference type="GO" id="GO:0000155">
    <property type="term" value="F:phosphorelay sensor kinase activity"/>
    <property type="evidence" value="ECO:0007669"/>
    <property type="project" value="InterPro"/>
</dbReference>
<name>A0AAD4FR50_9GAMM</name>
<dbReference type="SUPFAM" id="SSF55874">
    <property type="entry name" value="ATPase domain of HSP90 chaperone/DNA topoisomerase II/histidine kinase"/>
    <property type="match status" value="1"/>
</dbReference>
<keyword evidence="7" id="KW-0472">Membrane</keyword>
<keyword evidence="5" id="KW-0418">Kinase</keyword>
<evidence type="ECO:0000313" key="11">
    <source>
        <dbReference type="Proteomes" id="UP000016487"/>
    </source>
</evidence>
<evidence type="ECO:0000256" key="7">
    <source>
        <dbReference type="SAM" id="Phobius"/>
    </source>
</evidence>
<dbReference type="Pfam" id="PF00072">
    <property type="entry name" value="Response_reg"/>
    <property type="match status" value="1"/>
</dbReference>
<dbReference type="InterPro" id="IPR005467">
    <property type="entry name" value="His_kinase_dom"/>
</dbReference>
<feature type="transmembrane region" description="Helical" evidence="7">
    <location>
        <begin position="120"/>
        <end position="138"/>
    </location>
</feature>
<dbReference type="SMART" id="SM00448">
    <property type="entry name" value="REC"/>
    <property type="match status" value="1"/>
</dbReference>
<feature type="transmembrane region" description="Helical" evidence="7">
    <location>
        <begin position="150"/>
        <end position="171"/>
    </location>
</feature>
<reference evidence="10" key="1">
    <citation type="journal article" date="2012" name="J. Bacteriol.">
        <title>Genome sequences of type strains of seven species of the marine bacterium Pseudoalteromonas.</title>
        <authorList>
            <person name="Xie B.B."/>
            <person name="Shu Y.L."/>
            <person name="Qin Q.L."/>
            <person name="Rong J.C."/>
            <person name="Zhang X.Y."/>
            <person name="Chen X.L."/>
            <person name="Shi M."/>
            <person name="He H.L."/>
            <person name="Zhou B.C."/>
            <person name="Zhang Y.Z."/>
        </authorList>
    </citation>
    <scope>NUCLEOTIDE SEQUENCE</scope>
    <source>
        <strain evidence="10">DSM 8771</strain>
    </source>
</reference>
<dbReference type="InterPro" id="IPR003661">
    <property type="entry name" value="HisK_dim/P_dom"/>
</dbReference>
<dbReference type="SMART" id="SM00387">
    <property type="entry name" value="HATPase_c"/>
    <property type="match status" value="1"/>
</dbReference>
<dbReference type="Proteomes" id="UP000016487">
    <property type="component" value="Unassembled WGS sequence"/>
</dbReference>
<feature type="domain" description="Response regulatory" evidence="9">
    <location>
        <begin position="482"/>
        <end position="599"/>
    </location>
</feature>
<dbReference type="InterPro" id="IPR003594">
    <property type="entry name" value="HATPase_dom"/>
</dbReference>
<evidence type="ECO:0000256" key="5">
    <source>
        <dbReference type="ARBA" id="ARBA00022777"/>
    </source>
</evidence>
<dbReference type="InterPro" id="IPR011006">
    <property type="entry name" value="CheY-like_superfamily"/>
</dbReference>
<keyword evidence="3 6" id="KW-0597">Phosphoprotein</keyword>
<evidence type="ECO:0000256" key="2">
    <source>
        <dbReference type="ARBA" id="ARBA00012438"/>
    </source>
</evidence>
<reference evidence="10" key="2">
    <citation type="submission" date="2015-03" db="EMBL/GenBank/DDBJ databases">
        <title>Genome sequence of Pseudoalteromonas citrea.</title>
        <authorList>
            <person name="Xie B.-B."/>
            <person name="Rong J.-C."/>
            <person name="Qin Q.-L."/>
            <person name="Zhang Y.-Z."/>
        </authorList>
    </citation>
    <scope>NUCLEOTIDE SEQUENCE</scope>
    <source>
        <strain evidence="10">DSM 8771</strain>
    </source>
</reference>
<dbReference type="Pfam" id="PF02518">
    <property type="entry name" value="HATPase_c"/>
    <property type="match status" value="1"/>
</dbReference>
<feature type="domain" description="Histidine kinase" evidence="8">
    <location>
        <begin position="239"/>
        <end position="458"/>
    </location>
</feature>
<dbReference type="PROSITE" id="PS50110">
    <property type="entry name" value="RESPONSE_REGULATORY"/>
    <property type="match status" value="1"/>
</dbReference>
<keyword evidence="4" id="KW-0808">Transferase</keyword>
<dbReference type="InterPro" id="IPR036097">
    <property type="entry name" value="HisK_dim/P_sf"/>
</dbReference>
<evidence type="ECO:0000256" key="4">
    <source>
        <dbReference type="ARBA" id="ARBA00022679"/>
    </source>
</evidence>
<dbReference type="PROSITE" id="PS50109">
    <property type="entry name" value="HIS_KIN"/>
    <property type="match status" value="1"/>
</dbReference>
<dbReference type="EMBL" id="AHBZ03000022">
    <property type="protein sequence ID" value="KAF7768843.1"/>
    <property type="molecule type" value="Genomic_DNA"/>
</dbReference>
<evidence type="ECO:0000256" key="3">
    <source>
        <dbReference type="ARBA" id="ARBA00022553"/>
    </source>
</evidence>
<dbReference type="SUPFAM" id="SSF52172">
    <property type="entry name" value="CheY-like"/>
    <property type="match status" value="1"/>
</dbReference>
<feature type="transmembrane region" description="Helical" evidence="7">
    <location>
        <begin position="60"/>
        <end position="79"/>
    </location>
</feature>
<dbReference type="PRINTS" id="PR00344">
    <property type="entry name" value="BCTRLSENSOR"/>
</dbReference>
<dbReference type="InterPro" id="IPR004358">
    <property type="entry name" value="Sig_transdc_His_kin-like_C"/>
</dbReference>
<dbReference type="CDD" id="cd00082">
    <property type="entry name" value="HisKA"/>
    <property type="match status" value="1"/>
</dbReference>
<keyword evidence="7" id="KW-1133">Transmembrane helix</keyword>
<dbReference type="InterPro" id="IPR036890">
    <property type="entry name" value="HATPase_C_sf"/>
</dbReference>
<dbReference type="PANTHER" id="PTHR43047">
    <property type="entry name" value="TWO-COMPONENT HISTIDINE PROTEIN KINASE"/>
    <property type="match status" value="1"/>
</dbReference>
<dbReference type="Gene3D" id="1.10.287.130">
    <property type="match status" value="1"/>
</dbReference>
<dbReference type="EC" id="2.7.13.3" evidence="2"/>
<comment type="catalytic activity">
    <reaction evidence="1">
        <text>ATP + protein L-histidine = ADP + protein N-phospho-L-histidine.</text>
        <dbReference type="EC" id="2.7.13.3"/>
    </reaction>
</comment>
<dbReference type="SMART" id="SM00388">
    <property type="entry name" value="HisKA"/>
    <property type="match status" value="1"/>
</dbReference>
<dbReference type="RefSeq" id="WP_052023338.1">
    <property type="nucleotide sequence ID" value="NZ_AHBZ03000022.1"/>
</dbReference>
<evidence type="ECO:0000256" key="6">
    <source>
        <dbReference type="PROSITE-ProRule" id="PRU00169"/>
    </source>
</evidence>
<feature type="transmembrane region" description="Helical" evidence="7">
    <location>
        <begin position="38"/>
        <end position="54"/>
    </location>
</feature>
<dbReference type="Gene3D" id="3.40.50.2300">
    <property type="match status" value="1"/>
</dbReference>
<evidence type="ECO:0000313" key="10">
    <source>
        <dbReference type="EMBL" id="KAF7768843.1"/>
    </source>
</evidence>
<organism evidence="10 11">
    <name type="scientific">Pseudoalteromonas citrea</name>
    <dbReference type="NCBI Taxonomy" id="43655"/>
    <lineage>
        <taxon>Bacteria</taxon>
        <taxon>Pseudomonadati</taxon>
        <taxon>Pseudomonadota</taxon>
        <taxon>Gammaproteobacteria</taxon>
        <taxon>Alteromonadales</taxon>
        <taxon>Pseudoalteromonadaceae</taxon>
        <taxon>Pseudoalteromonas</taxon>
    </lineage>
</organism>
<accession>A0AAD4FR50</accession>
<sequence>MLEPRLLLPVLALTTSVCGVFMLLNWLIHRTLAGTKQWMWFVACVSIACILISQPKLSDFWRIFVANQFILVGLIFLAFGTERFFQIKSKYWPWIILSCVHVIGYIWFTFYDPHFIVRVFLNYSIWAFSLGLCIRAVLQSSVSELTEATIARYSFILACLGMLSIFTLRLFMLGDYQASDSLFTNNLSNQIFTIAVIAIPLLLCFSLSLLCSGRRAEQVEQTKQNAEQASRLKGRYLTLLSHELRTPLNAIVGHAEMLKSIPREPKRHAELCDIITGAAMSLSDLANQVLLQAKGETKPQELSAVNINSLCKELIDLLTPLADQKKLDIKLDNTTLRVQDCLVDKESLTLILKNLLSNAIKYTPDGNIIVTVKSENVGSHYHSVQFYVSDTGVGLNDDDLVNIFEPFVTVASEQSVAQGAGLGLSLCKQLVENMKGELRVRSQVGRGTEFFFELLLEETKPSPKVQPTVRYTHHQQGVLACNILVVEDNALNREVLKHYLEELGATFEFAHDLAQATSKVTKRAFDIILLDMHLPDGHGLSWFSDELSAMTLESSPTVIALTGDADETAQQTYLRHGITYCISKPVSPKTLAAVLEQVCAAQSTQILDEQLVNEDVLRRLSMSLDGKFLTTKLMYLSDTYDYEFAQLQGLADIKANDILHEKLQQLAQESDLLGMTALSNELKLASEQLNQGQPIQWQSLHHFAKDSVVVLQAIHSKVVA</sequence>
<dbReference type="GO" id="GO:0009927">
    <property type="term" value="F:histidine phosphotransfer kinase activity"/>
    <property type="evidence" value="ECO:0007669"/>
    <property type="project" value="TreeGrafter"/>
</dbReference>
<proteinExistence type="predicted"/>
<protein>
    <recommendedName>
        <fullName evidence="2">histidine kinase</fullName>
        <ecNumber evidence="2">2.7.13.3</ecNumber>
    </recommendedName>
</protein>
<evidence type="ECO:0000256" key="1">
    <source>
        <dbReference type="ARBA" id="ARBA00000085"/>
    </source>
</evidence>
<feature type="transmembrane region" description="Helical" evidence="7">
    <location>
        <begin position="6"/>
        <end position="26"/>
    </location>
</feature>
<feature type="transmembrane region" description="Helical" evidence="7">
    <location>
        <begin position="191"/>
        <end position="211"/>
    </location>
</feature>
<dbReference type="CDD" id="cd17546">
    <property type="entry name" value="REC_hyHK_CKI1_RcsC-like"/>
    <property type="match status" value="1"/>
</dbReference>
<dbReference type="SUPFAM" id="SSF47384">
    <property type="entry name" value="Homodimeric domain of signal transducing histidine kinase"/>
    <property type="match status" value="1"/>
</dbReference>
<evidence type="ECO:0000259" key="9">
    <source>
        <dbReference type="PROSITE" id="PS50110"/>
    </source>
</evidence>
<gene>
    <name evidence="10" type="ORF">PCIT_a3356</name>
</gene>
<dbReference type="Pfam" id="PF00512">
    <property type="entry name" value="HisKA"/>
    <property type="match status" value="1"/>
</dbReference>
<dbReference type="InterPro" id="IPR001789">
    <property type="entry name" value="Sig_transdc_resp-reg_receiver"/>
</dbReference>
<dbReference type="GO" id="GO:0005886">
    <property type="term" value="C:plasma membrane"/>
    <property type="evidence" value="ECO:0007669"/>
    <property type="project" value="TreeGrafter"/>
</dbReference>
<feature type="modified residue" description="4-aspartylphosphate" evidence="6">
    <location>
        <position position="531"/>
    </location>
</feature>
<dbReference type="AlphaFoldDB" id="A0AAD4FR50"/>